<proteinExistence type="predicted"/>
<dbReference type="Gene3D" id="2.130.10.130">
    <property type="entry name" value="Integrin alpha, N-terminal"/>
    <property type="match status" value="1"/>
</dbReference>
<protein>
    <submittedName>
        <fullName evidence="1">FG-GAP repeat protein</fullName>
    </submittedName>
</protein>
<dbReference type="InterPro" id="IPR034641">
    <property type="entry name" value="RGL11"/>
</dbReference>
<dbReference type="PANTHER" id="PTHR43118">
    <property type="entry name" value="RHAMNOGALACTURONAN LYASE (EUROFUNG)"/>
    <property type="match status" value="1"/>
</dbReference>
<name>A0A518A2P0_9PLAN</name>
<dbReference type="AlphaFoldDB" id="A0A518A2P0"/>
<dbReference type="Proteomes" id="UP000315647">
    <property type="component" value="Chromosome"/>
</dbReference>
<evidence type="ECO:0000313" key="1">
    <source>
        <dbReference type="EMBL" id="QDT26058.1"/>
    </source>
</evidence>
<reference evidence="1 2" key="1">
    <citation type="submission" date="2019-03" db="EMBL/GenBank/DDBJ databases">
        <title>Deep-cultivation of Planctomycetes and their phenomic and genomic characterization uncovers novel biology.</title>
        <authorList>
            <person name="Wiegand S."/>
            <person name="Jogler M."/>
            <person name="Boedeker C."/>
            <person name="Pinto D."/>
            <person name="Vollmers J."/>
            <person name="Rivas-Marin E."/>
            <person name="Kohn T."/>
            <person name="Peeters S.H."/>
            <person name="Heuer A."/>
            <person name="Rast P."/>
            <person name="Oberbeckmann S."/>
            <person name="Bunk B."/>
            <person name="Jeske O."/>
            <person name="Meyerdierks A."/>
            <person name="Storesund J.E."/>
            <person name="Kallscheuer N."/>
            <person name="Luecker S."/>
            <person name="Lage O.M."/>
            <person name="Pohl T."/>
            <person name="Merkel B.J."/>
            <person name="Hornburger P."/>
            <person name="Mueller R.-W."/>
            <person name="Bruemmer F."/>
            <person name="Labrenz M."/>
            <person name="Spormann A.M."/>
            <person name="Op den Camp H."/>
            <person name="Overmann J."/>
            <person name="Amann R."/>
            <person name="Jetten M.S.M."/>
            <person name="Mascher T."/>
            <person name="Medema M.H."/>
            <person name="Devos D.P."/>
            <person name="Kaster A.-K."/>
            <person name="Ovreas L."/>
            <person name="Rohde M."/>
            <person name="Galperin M.Y."/>
            <person name="Jogler C."/>
        </authorList>
    </citation>
    <scope>NUCLEOTIDE SEQUENCE [LARGE SCALE GENOMIC DNA]</scope>
    <source>
        <strain evidence="1 2">Enr10</strain>
    </source>
</reference>
<dbReference type="PANTHER" id="PTHR43118:SF1">
    <property type="entry name" value="RHAMNOGALACTURONAN LYASE (EUROFUNG)"/>
    <property type="match status" value="1"/>
</dbReference>
<sequence length="483" mass="53434" precursor="true">MKQRGLLLAWCVCWFVSPFQLVAAAEPGTSPKELLPGVQALLYQRLAIPEAFLVERKNHRFGGDVRIGDLNGDGQCDFLVYRCEHGAPRGAHMGGMKPCFLGAFEQDGSVLWSVGKGGNQPSRPMSVALHDMTGDGAADVICFWHRPRPDVKADWQSLADVVVQIRDGRTGKVVRESAPVEITTRRRKDPVGANWVHQRLLIANFRGTPTPRDLVVKLGDTYVALDERLQVLWTYQTRWVKYSHCPAYIPAVGDIDGDGRDELNGGYFVIDNDGQPLWEQKLGRNMDSVVITVWDAGQQRAICSGFGHVMGAEGEVVLSLGEGEVPHGQEVRVANLRDDLPGPEMVLRYNGHTPEALLVSSQNNQIVSRFKLNDSPTNVGMEPVYWQGPDRAALLFNGGWLWDLKTLKGAALPGLPPPGGGKVHRMGFYHAIPANLCGDEAEELVLWDPTSTAIYIYTSRPWEAAEYTGYRAGPRQYNPRLMD</sequence>
<dbReference type="InterPro" id="IPR028994">
    <property type="entry name" value="Integrin_alpha_N"/>
</dbReference>
<organism evidence="1 2">
    <name type="scientific">Gimesia panareensis</name>
    <dbReference type="NCBI Taxonomy" id="2527978"/>
    <lineage>
        <taxon>Bacteria</taxon>
        <taxon>Pseudomonadati</taxon>
        <taxon>Planctomycetota</taxon>
        <taxon>Planctomycetia</taxon>
        <taxon>Planctomycetales</taxon>
        <taxon>Planctomycetaceae</taxon>
        <taxon>Gimesia</taxon>
    </lineage>
</organism>
<dbReference type="EMBL" id="CP037421">
    <property type="protein sequence ID" value="QDT26058.1"/>
    <property type="molecule type" value="Genomic_DNA"/>
</dbReference>
<accession>A0A517Q353</accession>
<keyword evidence="2" id="KW-1185">Reference proteome</keyword>
<dbReference type="SUPFAM" id="SSF69318">
    <property type="entry name" value="Integrin alpha N-terminal domain"/>
    <property type="match status" value="1"/>
</dbReference>
<evidence type="ECO:0000313" key="2">
    <source>
        <dbReference type="Proteomes" id="UP000315647"/>
    </source>
</evidence>
<dbReference type="RefSeq" id="WP_145105231.1">
    <property type="nucleotide sequence ID" value="NZ_CP036277.1"/>
</dbReference>
<accession>A0A518A2P0</accession>
<gene>
    <name evidence="1" type="ORF">Enr10x_13560</name>
</gene>